<dbReference type="Proteomes" id="UP000789508">
    <property type="component" value="Unassembled WGS sequence"/>
</dbReference>
<dbReference type="OrthoDB" id="1600564at2759"/>
<name>A0A9N8VK97_9GLOM</name>
<evidence type="ECO:0000256" key="1">
    <source>
        <dbReference type="ARBA" id="ARBA00022801"/>
    </source>
</evidence>
<keyword evidence="3" id="KW-1185">Reference proteome</keyword>
<dbReference type="GO" id="GO:0016788">
    <property type="term" value="F:hydrolase activity, acting on ester bonds"/>
    <property type="evidence" value="ECO:0007669"/>
    <property type="project" value="InterPro"/>
</dbReference>
<dbReference type="SUPFAM" id="SSF52266">
    <property type="entry name" value="SGNH hydrolase"/>
    <property type="match status" value="1"/>
</dbReference>
<dbReference type="InterPro" id="IPR036514">
    <property type="entry name" value="SGNH_hydro_sf"/>
</dbReference>
<reference evidence="2" key="1">
    <citation type="submission" date="2021-06" db="EMBL/GenBank/DDBJ databases">
        <authorList>
            <person name="Kallberg Y."/>
            <person name="Tangrot J."/>
            <person name="Rosling A."/>
        </authorList>
    </citation>
    <scope>NUCLEOTIDE SEQUENCE</scope>
    <source>
        <strain evidence="2">FL130A</strain>
    </source>
</reference>
<comment type="caution">
    <text evidence="2">The sequence shown here is derived from an EMBL/GenBank/DDBJ whole genome shotgun (WGS) entry which is preliminary data.</text>
</comment>
<dbReference type="Pfam" id="PF00657">
    <property type="entry name" value="Lipase_GDSL"/>
    <property type="match status" value="1"/>
</dbReference>
<dbReference type="InterPro" id="IPR051058">
    <property type="entry name" value="GDSL_Est/Lipase"/>
</dbReference>
<dbReference type="AlphaFoldDB" id="A0A9N8VK97"/>
<gene>
    <name evidence="2" type="ORF">ALEPTO_LOCUS1105</name>
</gene>
<dbReference type="EMBL" id="CAJVPS010000105">
    <property type="protein sequence ID" value="CAG8452747.1"/>
    <property type="molecule type" value="Genomic_DNA"/>
</dbReference>
<sequence>MTNGTIPPPNLYPEGRWTNNKTWVEYLAESLNVDLRDMAFGGATADNNIVDNENESNSTLKQKYAIWSSVKTQIDYFIQNATQPDKYLTTYMIWIGGNDYRIIVEKNMTTKPETIIASMGESLTRLTTSVGARKFLIYNLPPLEIAPLIQTHFTADQQDQLKNLVEAHNAQLDVMVKNFSLNYRVTARVFDLYNLTNEILNDPEKYQFKNVKDPCLNYYDGIFTNNSGINDTFTTNNNVTVEHCEQADTYLFWDRLHPTASAHRLLADKIGEYLKSPDGYCLFNELCNLG</sequence>
<dbReference type="InterPro" id="IPR001087">
    <property type="entry name" value="GDSL"/>
</dbReference>
<dbReference type="CDD" id="cd01846">
    <property type="entry name" value="fatty_acyltransferase_like"/>
    <property type="match status" value="1"/>
</dbReference>
<dbReference type="PANTHER" id="PTHR45648">
    <property type="entry name" value="GDSL LIPASE/ACYLHYDROLASE FAMILY PROTEIN (AFU_ORTHOLOGUE AFUA_4G14700)"/>
    <property type="match status" value="1"/>
</dbReference>
<evidence type="ECO:0000313" key="2">
    <source>
        <dbReference type="EMBL" id="CAG8452747.1"/>
    </source>
</evidence>
<evidence type="ECO:0000313" key="3">
    <source>
        <dbReference type="Proteomes" id="UP000789508"/>
    </source>
</evidence>
<dbReference type="PANTHER" id="PTHR45648:SF22">
    <property type="entry name" value="GDSL LIPASE_ACYLHYDROLASE FAMILY PROTEIN (AFU_ORTHOLOGUE AFUA_4G14700)"/>
    <property type="match status" value="1"/>
</dbReference>
<protein>
    <submittedName>
        <fullName evidence="2">14535_t:CDS:1</fullName>
    </submittedName>
</protein>
<organism evidence="2 3">
    <name type="scientific">Ambispora leptoticha</name>
    <dbReference type="NCBI Taxonomy" id="144679"/>
    <lineage>
        <taxon>Eukaryota</taxon>
        <taxon>Fungi</taxon>
        <taxon>Fungi incertae sedis</taxon>
        <taxon>Mucoromycota</taxon>
        <taxon>Glomeromycotina</taxon>
        <taxon>Glomeromycetes</taxon>
        <taxon>Archaeosporales</taxon>
        <taxon>Ambisporaceae</taxon>
        <taxon>Ambispora</taxon>
    </lineage>
</organism>
<keyword evidence="1" id="KW-0378">Hydrolase</keyword>
<dbReference type="Gene3D" id="3.40.50.1110">
    <property type="entry name" value="SGNH hydrolase"/>
    <property type="match status" value="1"/>
</dbReference>
<proteinExistence type="predicted"/>
<accession>A0A9N8VK97</accession>